<comment type="similarity">
    <text evidence="2 7">Belongs to the aspartate/ornithine carbamoyltransferase superfamily. OTCase family.</text>
</comment>
<dbReference type="AlphaFoldDB" id="A0A8T7LYF0"/>
<dbReference type="InterPro" id="IPR002292">
    <property type="entry name" value="Orn/put_carbamltrans"/>
</dbReference>
<comment type="caution">
    <text evidence="7">Lacks conserved residue(s) required for the propagation of feature annotation.</text>
</comment>
<evidence type="ECO:0000256" key="1">
    <source>
        <dbReference type="ARBA" id="ARBA00004975"/>
    </source>
</evidence>
<feature type="binding site" evidence="7">
    <location>
        <position position="173"/>
    </location>
    <ligand>
        <name>L-ornithine</name>
        <dbReference type="ChEBI" id="CHEBI:46911"/>
    </ligand>
</feature>
<evidence type="ECO:0000256" key="6">
    <source>
        <dbReference type="ARBA" id="ARBA00048772"/>
    </source>
</evidence>
<dbReference type="Proteomes" id="UP000521676">
    <property type="component" value="Unassembled WGS sequence"/>
</dbReference>
<feature type="domain" description="Aspartate/ornithine carbamoyltransferase Asp/Orn-binding" evidence="8">
    <location>
        <begin position="162"/>
        <end position="313"/>
    </location>
</feature>
<dbReference type="PANTHER" id="PTHR45753">
    <property type="entry name" value="ORNITHINE CARBAMOYLTRANSFERASE, MITOCHONDRIAL"/>
    <property type="match status" value="1"/>
</dbReference>
<dbReference type="EMBL" id="JACATZ010000001">
    <property type="protein sequence ID" value="NWJ45957.1"/>
    <property type="molecule type" value="Genomic_DNA"/>
</dbReference>
<accession>A0A8T7LYF0</accession>
<dbReference type="Gene3D" id="3.40.50.1370">
    <property type="entry name" value="Aspartate/ornithine carbamoyltransferase"/>
    <property type="match status" value="2"/>
</dbReference>
<evidence type="ECO:0000256" key="7">
    <source>
        <dbReference type="HAMAP-Rule" id="MF_01109"/>
    </source>
</evidence>
<feature type="binding site" evidence="7">
    <location>
        <begin position="275"/>
        <end position="276"/>
    </location>
    <ligand>
        <name>carbamoyl phosphate</name>
        <dbReference type="ChEBI" id="CHEBI:58228"/>
    </ligand>
</feature>
<dbReference type="InterPro" id="IPR006132">
    <property type="entry name" value="Asp/Orn_carbamoyltranf_P-bd"/>
</dbReference>
<dbReference type="FunFam" id="3.40.50.1370:FF:000008">
    <property type="entry name" value="Ornithine carbamoyltransferase"/>
    <property type="match status" value="1"/>
</dbReference>
<dbReference type="PANTHER" id="PTHR45753:SF3">
    <property type="entry name" value="ORNITHINE TRANSCARBAMYLASE, MITOCHONDRIAL"/>
    <property type="match status" value="1"/>
</dbReference>
<sequence>MNDNKVSFKPILKGRHLLSSADLNAQELAQVLDTALDLKARLKRGEPTHILEGKSLAMIFEHPSLRTRLSFDIGMYQLGGRAFYLAPTEIGLGRRETPSDVARVISSMADGILARVRDHTTLLELANYSSKPLINGLTDREHPCQVLADLLTIRERFGKLTGLTMAYIGDGNNMAQSLALASALSGLNITIITPPQYWPDEEIVHQARQLANGKSFVKVSNSPEAVGDADVIYTDVWASMGQESEAELRRRVFKPYQINSNLLEMAKPNALVLHCLPAHRGDEVTEEVLEGSQSAVFQQAENRLHAQKGLLVHLLAD</sequence>
<dbReference type="GO" id="GO:0042450">
    <property type="term" value="P:L-arginine biosynthetic process via ornithine"/>
    <property type="evidence" value="ECO:0007669"/>
    <property type="project" value="UniProtKB-UniRule"/>
</dbReference>
<dbReference type="NCBIfam" id="NF001986">
    <property type="entry name" value="PRK00779.1"/>
    <property type="match status" value="1"/>
</dbReference>
<evidence type="ECO:0000259" key="9">
    <source>
        <dbReference type="Pfam" id="PF02729"/>
    </source>
</evidence>
<dbReference type="NCBIfam" id="TIGR00658">
    <property type="entry name" value="orni_carb_tr"/>
    <property type="match status" value="1"/>
</dbReference>
<evidence type="ECO:0000256" key="5">
    <source>
        <dbReference type="ARBA" id="ARBA00022679"/>
    </source>
</evidence>
<dbReference type="GO" id="GO:0019240">
    <property type="term" value="P:citrulline biosynthetic process"/>
    <property type="evidence" value="ECO:0007669"/>
    <property type="project" value="TreeGrafter"/>
</dbReference>
<comment type="catalytic activity">
    <reaction evidence="6 7">
        <text>carbamoyl phosphate + L-ornithine = L-citrulline + phosphate + H(+)</text>
        <dbReference type="Rhea" id="RHEA:19513"/>
        <dbReference type="ChEBI" id="CHEBI:15378"/>
        <dbReference type="ChEBI" id="CHEBI:43474"/>
        <dbReference type="ChEBI" id="CHEBI:46911"/>
        <dbReference type="ChEBI" id="CHEBI:57743"/>
        <dbReference type="ChEBI" id="CHEBI:58228"/>
        <dbReference type="EC" id="2.1.3.3"/>
    </reaction>
</comment>
<dbReference type="InterPro" id="IPR006130">
    <property type="entry name" value="Asp/Orn_carbamoylTrfase"/>
</dbReference>
<reference evidence="10 12" key="1">
    <citation type="submission" date="2020-06" db="EMBL/GenBank/DDBJ databases">
        <title>Anoxygenic phototrophic Chloroflexota member uses a Type I reaction center.</title>
        <authorList>
            <person name="Tsuji J.M."/>
            <person name="Shaw N.A."/>
            <person name="Nagashima S."/>
            <person name="Venkiteswaran J."/>
            <person name="Schiff S.L."/>
            <person name="Hanada S."/>
            <person name="Tank M."/>
            <person name="Neufeld J.D."/>
        </authorList>
    </citation>
    <scope>NUCLEOTIDE SEQUENCE [LARGE SCALE GENOMIC DNA]</scope>
    <source>
        <strain evidence="10">L227-S17</strain>
    </source>
</reference>
<dbReference type="EMBL" id="CP128399">
    <property type="protein sequence ID" value="WJW67818.1"/>
    <property type="molecule type" value="Genomic_DNA"/>
</dbReference>
<evidence type="ECO:0000256" key="2">
    <source>
        <dbReference type="ARBA" id="ARBA00007805"/>
    </source>
</evidence>
<dbReference type="PRINTS" id="PR00102">
    <property type="entry name" value="OTCASE"/>
</dbReference>
<dbReference type="Pfam" id="PF02729">
    <property type="entry name" value="OTCace_N"/>
    <property type="match status" value="1"/>
</dbReference>
<keyword evidence="7" id="KW-0963">Cytoplasm</keyword>
<keyword evidence="13" id="KW-1185">Reference proteome</keyword>
<keyword evidence="5 7" id="KW-0808">Transferase</keyword>
<feature type="binding site" evidence="7">
    <location>
        <position position="115"/>
    </location>
    <ligand>
        <name>carbamoyl phosphate</name>
        <dbReference type="ChEBI" id="CHEBI:58228"/>
    </ligand>
</feature>
<gene>
    <name evidence="10" type="primary">argF</name>
    <name evidence="10" type="ORF">HXX08_08780</name>
    <name evidence="11" type="ORF">OZ401_001100</name>
</gene>
<feature type="domain" description="Aspartate/ornithine carbamoyltransferase carbamoyl-P binding" evidence="9">
    <location>
        <begin position="15"/>
        <end position="155"/>
    </location>
</feature>
<dbReference type="EC" id="2.1.3.3" evidence="3 7"/>
<name>A0A8T7LYF0_9CHLR</name>
<evidence type="ECO:0000313" key="10">
    <source>
        <dbReference type="EMBL" id="NWJ45957.1"/>
    </source>
</evidence>
<evidence type="ECO:0000313" key="12">
    <source>
        <dbReference type="Proteomes" id="UP000521676"/>
    </source>
</evidence>
<proteinExistence type="inferred from homology"/>
<evidence type="ECO:0000256" key="4">
    <source>
        <dbReference type="ARBA" id="ARBA00016634"/>
    </source>
</evidence>
<evidence type="ECO:0000313" key="13">
    <source>
        <dbReference type="Proteomes" id="UP001431572"/>
    </source>
</evidence>
<dbReference type="SUPFAM" id="SSF53671">
    <property type="entry name" value="Aspartate/ornithine carbamoyltransferase"/>
    <property type="match status" value="1"/>
</dbReference>
<evidence type="ECO:0000313" key="11">
    <source>
        <dbReference type="EMBL" id="WJW67818.1"/>
    </source>
</evidence>
<feature type="binding site" evidence="7">
    <location>
        <begin position="239"/>
        <end position="240"/>
    </location>
    <ligand>
        <name>L-ornithine</name>
        <dbReference type="ChEBI" id="CHEBI:46911"/>
    </ligand>
</feature>
<dbReference type="GO" id="GO:0016597">
    <property type="term" value="F:amino acid binding"/>
    <property type="evidence" value="ECO:0007669"/>
    <property type="project" value="InterPro"/>
</dbReference>
<organism evidence="10 12">
    <name type="scientific">Candidatus Chlorohelix allophototropha</name>
    <dbReference type="NCBI Taxonomy" id="3003348"/>
    <lineage>
        <taxon>Bacteria</taxon>
        <taxon>Bacillati</taxon>
        <taxon>Chloroflexota</taxon>
        <taxon>Chloroflexia</taxon>
        <taxon>Candidatus Chloroheliales</taxon>
        <taxon>Candidatus Chloroheliaceae</taxon>
        <taxon>Candidatus Chlorohelix</taxon>
    </lineage>
</organism>
<dbReference type="GO" id="GO:0005737">
    <property type="term" value="C:cytoplasm"/>
    <property type="evidence" value="ECO:0007669"/>
    <property type="project" value="UniProtKB-SubCell"/>
</dbReference>
<feature type="binding site" evidence="7">
    <location>
        <begin position="142"/>
        <end position="145"/>
    </location>
    <ligand>
        <name>carbamoyl phosphate</name>
        <dbReference type="ChEBI" id="CHEBI:58228"/>
    </ligand>
</feature>
<dbReference type="Proteomes" id="UP001431572">
    <property type="component" value="Chromosome 1"/>
</dbReference>
<feature type="binding site" evidence="7">
    <location>
        <position position="303"/>
    </location>
    <ligand>
        <name>carbamoyl phosphate</name>
        <dbReference type="ChEBI" id="CHEBI:58228"/>
    </ligand>
</feature>
<dbReference type="InterPro" id="IPR024904">
    <property type="entry name" value="OTCase_ArgI"/>
</dbReference>
<dbReference type="Pfam" id="PF00185">
    <property type="entry name" value="OTCace"/>
    <property type="match status" value="1"/>
</dbReference>
<evidence type="ECO:0000256" key="3">
    <source>
        <dbReference type="ARBA" id="ARBA00013007"/>
    </source>
</evidence>
<reference evidence="11" key="2">
    <citation type="journal article" date="2024" name="Nature">
        <title>Anoxygenic phototroph of the Chloroflexota uses a type I reaction centre.</title>
        <authorList>
            <person name="Tsuji J.M."/>
            <person name="Shaw N.A."/>
            <person name="Nagashima S."/>
            <person name="Venkiteswaran J.J."/>
            <person name="Schiff S.L."/>
            <person name="Watanabe T."/>
            <person name="Fukui M."/>
            <person name="Hanada S."/>
            <person name="Tank M."/>
            <person name="Neufeld J.D."/>
        </authorList>
    </citation>
    <scope>NUCLEOTIDE SEQUENCE</scope>
    <source>
        <strain evidence="11">L227-S17</strain>
    </source>
</reference>
<dbReference type="InterPro" id="IPR036901">
    <property type="entry name" value="Asp/Orn_carbamoylTrfase_sf"/>
</dbReference>
<protein>
    <recommendedName>
        <fullName evidence="4 7">Ornithine carbamoyltransferase</fullName>
        <shortName evidence="7">OTCase</shortName>
        <ecNumber evidence="3 7">2.1.3.3</ecNumber>
    </recommendedName>
</protein>
<dbReference type="RefSeq" id="WP_341469707.1">
    <property type="nucleotide sequence ID" value="NZ_CP128399.1"/>
</dbReference>
<dbReference type="GO" id="GO:0004585">
    <property type="term" value="F:ornithine carbamoyltransferase activity"/>
    <property type="evidence" value="ECO:0007669"/>
    <property type="project" value="UniProtKB-UniRule"/>
</dbReference>
<feature type="binding site" evidence="7">
    <location>
        <position position="235"/>
    </location>
    <ligand>
        <name>L-ornithine</name>
        <dbReference type="ChEBI" id="CHEBI:46911"/>
    </ligand>
</feature>
<comment type="subcellular location">
    <subcellularLocation>
        <location evidence="7">Cytoplasm</location>
    </subcellularLocation>
</comment>
<dbReference type="PRINTS" id="PR00100">
    <property type="entry name" value="AOTCASE"/>
</dbReference>
<comment type="pathway">
    <text evidence="1">Amino-acid biosynthesis; L-arginine biosynthesis; L-arginine from L-ornithine and carbamoyl phosphate: step 1/3.</text>
</comment>
<dbReference type="InterPro" id="IPR006131">
    <property type="entry name" value="Asp_carbamoyltransf_Asp/Orn-bd"/>
</dbReference>
<dbReference type="HAMAP" id="MF_01109">
    <property type="entry name" value="OTCase"/>
    <property type="match status" value="1"/>
</dbReference>
<evidence type="ECO:0000259" key="8">
    <source>
        <dbReference type="Pfam" id="PF00185"/>
    </source>
</evidence>